<dbReference type="AlphaFoldDB" id="A0A6A1UXH0"/>
<dbReference type="EMBL" id="RXIC02000025">
    <property type="protein sequence ID" value="KAB1205024.1"/>
    <property type="molecule type" value="Genomic_DNA"/>
</dbReference>
<reference evidence="2 4" key="2">
    <citation type="journal article" date="2019" name="Plant Biotechnol. J.">
        <title>The red bayberry genome and genetic basis of sex determination.</title>
        <authorList>
            <person name="Jia H.M."/>
            <person name="Jia H.J."/>
            <person name="Cai Q.L."/>
            <person name="Wang Y."/>
            <person name="Zhao H.B."/>
            <person name="Yang W.F."/>
            <person name="Wang G.Y."/>
            <person name="Li Y.H."/>
            <person name="Zhan D.L."/>
            <person name="Shen Y.T."/>
            <person name="Niu Q.F."/>
            <person name="Chang L."/>
            <person name="Qiu J."/>
            <person name="Zhao L."/>
            <person name="Xie H.B."/>
            <person name="Fu W.Y."/>
            <person name="Jin J."/>
            <person name="Li X.W."/>
            <person name="Jiao Y."/>
            <person name="Zhou C.C."/>
            <person name="Tu T."/>
            <person name="Chai C.Y."/>
            <person name="Gao J.L."/>
            <person name="Fan L.J."/>
            <person name="van de Weg E."/>
            <person name="Wang J.Y."/>
            <person name="Gao Z.S."/>
        </authorList>
    </citation>
    <scope>NUCLEOTIDE SEQUENCE [LARGE SCALE GENOMIC DNA]</scope>
    <source>
        <tissue evidence="2">Leaves</tissue>
    </source>
</reference>
<accession>A0A6A1UXH0</accession>
<name>A0A6A1UXH0_9ROSI</name>
<reference evidence="2" key="1">
    <citation type="submission" date="2018-07" db="EMBL/GenBank/DDBJ databases">
        <authorList>
            <person name="Gao Z.-S."/>
            <person name="Jia H.-M."/>
            <person name="Jia H.-J."/>
            <person name="Cai Q.-L."/>
            <person name="Wang Y."/>
            <person name="Zhao H.-B."/>
        </authorList>
    </citation>
    <scope>NUCLEOTIDE SEQUENCE</scope>
    <source>
        <tissue evidence="2">Leaves</tissue>
    </source>
</reference>
<feature type="region of interest" description="Disordered" evidence="1">
    <location>
        <begin position="76"/>
        <end position="104"/>
    </location>
</feature>
<evidence type="ECO:0000256" key="1">
    <source>
        <dbReference type="SAM" id="MobiDB-lite"/>
    </source>
</evidence>
<reference evidence="2" key="3">
    <citation type="submission" date="2019-09" db="EMBL/GenBank/DDBJ databases">
        <authorList>
            <person name="Gao Z."/>
        </authorList>
    </citation>
    <scope>NUCLEOTIDE SEQUENCE</scope>
    <source>
        <tissue evidence="2">Leaves</tissue>
    </source>
</reference>
<organism evidence="2 4">
    <name type="scientific">Morella rubra</name>
    <name type="common">Chinese bayberry</name>
    <dbReference type="NCBI Taxonomy" id="262757"/>
    <lineage>
        <taxon>Eukaryota</taxon>
        <taxon>Viridiplantae</taxon>
        <taxon>Streptophyta</taxon>
        <taxon>Embryophyta</taxon>
        <taxon>Tracheophyta</taxon>
        <taxon>Spermatophyta</taxon>
        <taxon>Magnoliopsida</taxon>
        <taxon>eudicotyledons</taxon>
        <taxon>Gunneridae</taxon>
        <taxon>Pentapetalae</taxon>
        <taxon>rosids</taxon>
        <taxon>fabids</taxon>
        <taxon>Fagales</taxon>
        <taxon>Myricaceae</taxon>
        <taxon>Morella</taxon>
    </lineage>
</organism>
<sequence length="120" mass="13036">MSKSSKRSLFGSLEKSESATSPLLEIIVIPDSPATSILSLGSRNKSDSIDQSIGPSRGIRWTSHRPRQLVLRDEPIKGCSQTGSSTTIEQPQTTTKDTRKTPMVNKKCTGHIPVVDLSDD</sequence>
<keyword evidence="4" id="KW-1185">Reference proteome</keyword>
<feature type="compositionally biased region" description="Polar residues" evidence="1">
    <location>
        <begin position="40"/>
        <end position="54"/>
    </location>
</feature>
<dbReference type="Proteomes" id="UP000516437">
    <property type="component" value="Chromosome 7"/>
</dbReference>
<comment type="caution">
    <text evidence="2">The sequence shown here is derived from an EMBL/GenBank/DDBJ whole genome shotgun (WGS) entry which is preliminary data.</text>
</comment>
<feature type="compositionally biased region" description="Polar residues" evidence="1">
    <location>
        <begin position="79"/>
        <end position="95"/>
    </location>
</feature>
<evidence type="ECO:0000313" key="3">
    <source>
        <dbReference type="EMBL" id="KAB1205024.1"/>
    </source>
</evidence>
<dbReference type="EMBL" id="RXIC02000025">
    <property type="protein sequence ID" value="KAB1205023.1"/>
    <property type="molecule type" value="Genomic_DNA"/>
</dbReference>
<proteinExistence type="predicted"/>
<evidence type="ECO:0000313" key="2">
    <source>
        <dbReference type="EMBL" id="KAB1205023.1"/>
    </source>
</evidence>
<evidence type="ECO:0000313" key="4">
    <source>
        <dbReference type="Proteomes" id="UP000516437"/>
    </source>
</evidence>
<feature type="region of interest" description="Disordered" evidence="1">
    <location>
        <begin position="40"/>
        <end position="60"/>
    </location>
</feature>
<gene>
    <name evidence="2" type="ORF">CJ030_MR7G004196</name>
    <name evidence="3" type="ORF">CJ030_MR7G004197</name>
</gene>
<protein>
    <submittedName>
        <fullName evidence="2">Uncharacterized protein</fullName>
    </submittedName>
</protein>